<name>A0A182Q962_9DIPT</name>
<organism evidence="2 3">
    <name type="scientific">Anopheles farauti</name>
    <dbReference type="NCBI Taxonomy" id="69004"/>
    <lineage>
        <taxon>Eukaryota</taxon>
        <taxon>Metazoa</taxon>
        <taxon>Ecdysozoa</taxon>
        <taxon>Arthropoda</taxon>
        <taxon>Hexapoda</taxon>
        <taxon>Insecta</taxon>
        <taxon>Pterygota</taxon>
        <taxon>Neoptera</taxon>
        <taxon>Endopterygota</taxon>
        <taxon>Diptera</taxon>
        <taxon>Nematocera</taxon>
        <taxon>Culicoidea</taxon>
        <taxon>Culicidae</taxon>
        <taxon>Anophelinae</taxon>
        <taxon>Anopheles</taxon>
    </lineage>
</organism>
<evidence type="ECO:0000313" key="2">
    <source>
        <dbReference type="EnsemblMetazoa" id="AFAF005534-PA"/>
    </source>
</evidence>
<accession>A0A182Q962</accession>
<evidence type="ECO:0000313" key="3">
    <source>
        <dbReference type="Proteomes" id="UP000075886"/>
    </source>
</evidence>
<proteinExistence type="predicted"/>
<feature type="region of interest" description="Disordered" evidence="1">
    <location>
        <begin position="1"/>
        <end position="47"/>
    </location>
</feature>
<sequence length="153" mass="15070">MPWSRLGPPTSTSGAAGAAATGRSSDGELEAGGPSEEAGGTGGGGDMRGAVGGGTGAAGGMLLFGGILAAAFASAVVGEVGCWVGVGETEMGRVGGELEAARGCGLLLRLRAPAEFEPGVTASNAEPNPDGRLYGEKRWPLRPCRGEVGEWPE</sequence>
<reference evidence="3" key="1">
    <citation type="submission" date="2014-01" db="EMBL/GenBank/DDBJ databases">
        <title>The Genome Sequence of Anopheles farauti FAR1 (V2).</title>
        <authorList>
            <consortium name="The Broad Institute Genomics Platform"/>
            <person name="Neafsey D.E."/>
            <person name="Besansky N."/>
            <person name="Howell P."/>
            <person name="Walton C."/>
            <person name="Young S.K."/>
            <person name="Zeng Q."/>
            <person name="Gargeya S."/>
            <person name="Fitzgerald M."/>
            <person name="Haas B."/>
            <person name="Abouelleil A."/>
            <person name="Allen A.W."/>
            <person name="Alvarado L."/>
            <person name="Arachchi H.M."/>
            <person name="Berlin A.M."/>
            <person name="Chapman S.B."/>
            <person name="Gainer-Dewar J."/>
            <person name="Goldberg J."/>
            <person name="Griggs A."/>
            <person name="Gujja S."/>
            <person name="Hansen M."/>
            <person name="Howarth C."/>
            <person name="Imamovic A."/>
            <person name="Ireland A."/>
            <person name="Larimer J."/>
            <person name="McCowan C."/>
            <person name="Murphy C."/>
            <person name="Pearson M."/>
            <person name="Poon T.W."/>
            <person name="Priest M."/>
            <person name="Roberts A."/>
            <person name="Saif S."/>
            <person name="Shea T."/>
            <person name="Sisk P."/>
            <person name="Sykes S."/>
            <person name="Wortman J."/>
            <person name="Nusbaum C."/>
            <person name="Birren B."/>
        </authorList>
    </citation>
    <scope>NUCLEOTIDE SEQUENCE [LARGE SCALE GENOMIC DNA]</scope>
    <source>
        <strain evidence="3">FAR1</strain>
    </source>
</reference>
<dbReference type="EMBL" id="AXCN02002115">
    <property type="status" value="NOT_ANNOTATED_CDS"/>
    <property type="molecule type" value="Genomic_DNA"/>
</dbReference>
<dbReference type="EnsemblMetazoa" id="AFAF005534-RA">
    <property type="protein sequence ID" value="AFAF005534-PA"/>
    <property type="gene ID" value="AFAF005534"/>
</dbReference>
<reference evidence="2" key="2">
    <citation type="submission" date="2020-05" db="UniProtKB">
        <authorList>
            <consortium name="EnsemblMetazoa"/>
        </authorList>
    </citation>
    <scope>IDENTIFICATION</scope>
    <source>
        <strain evidence="2">FAR1</strain>
    </source>
</reference>
<dbReference type="AlphaFoldDB" id="A0A182Q962"/>
<evidence type="ECO:0000256" key="1">
    <source>
        <dbReference type="SAM" id="MobiDB-lite"/>
    </source>
</evidence>
<protein>
    <submittedName>
        <fullName evidence="2">Uncharacterized protein</fullName>
    </submittedName>
</protein>
<dbReference type="Proteomes" id="UP000075886">
    <property type="component" value="Unassembled WGS sequence"/>
</dbReference>
<keyword evidence="3" id="KW-1185">Reference proteome</keyword>
<feature type="compositionally biased region" description="Low complexity" evidence="1">
    <location>
        <begin position="10"/>
        <end position="24"/>
    </location>
</feature>
<dbReference type="VEuPathDB" id="VectorBase:AFAF005534"/>